<dbReference type="GO" id="GO:0050568">
    <property type="term" value="F:protein-glutamine glutaminase activity"/>
    <property type="evidence" value="ECO:0007669"/>
    <property type="project" value="UniProtKB-UniRule"/>
</dbReference>
<dbReference type="InterPro" id="IPR008248">
    <property type="entry name" value="CheB-like"/>
</dbReference>
<evidence type="ECO:0000256" key="6">
    <source>
        <dbReference type="PROSITE-ProRule" id="PRU00050"/>
    </source>
</evidence>
<keyword evidence="11" id="KW-1185">Reference proteome</keyword>
<feature type="domain" description="Response regulatory" evidence="8">
    <location>
        <begin position="3"/>
        <end position="121"/>
    </location>
</feature>
<name>A0A6S6M109_9BACT</name>
<evidence type="ECO:0000259" key="8">
    <source>
        <dbReference type="PROSITE" id="PS50110"/>
    </source>
</evidence>
<feature type="active site" evidence="5 6">
    <location>
        <position position="167"/>
    </location>
</feature>
<comment type="subcellular location">
    <subcellularLocation>
        <location evidence="5">Cytoplasm</location>
    </subcellularLocation>
</comment>
<dbReference type="SUPFAM" id="SSF52738">
    <property type="entry name" value="Methylesterase CheB, C-terminal domain"/>
    <property type="match status" value="1"/>
</dbReference>
<evidence type="ECO:0000256" key="3">
    <source>
        <dbReference type="ARBA" id="ARBA00022801"/>
    </source>
</evidence>
<accession>A0A6S6M109</accession>
<dbReference type="HAMAP" id="MF_00099">
    <property type="entry name" value="CheB_chemtxs"/>
    <property type="match status" value="1"/>
</dbReference>
<dbReference type="EC" id="3.5.1.44" evidence="5"/>
<evidence type="ECO:0000313" key="11">
    <source>
        <dbReference type="Proteomes" id="UP000515472"/>
    </source>
</evidence>
<reference evidence="10 11" key="1">
    <citation type="submission" date="2020-06" db="EMBL/GenBank/DDBJ databases">
        <title>Interaction of electrochemicaly active bacteria, Geobacter bremensis R4 on different carbon anode.</title>
        <authorList>
            <person name="Meng L."/>
            <person name="Yoshida N."/>
        </authorList>
    </citation>
    <scope>NUCLEOTIDE SEQUENCE [LARGE SCALE GENOMIC DNA]</scope>
    <source>
        <strain evidence="10 11">R4</strain>
    </source>
</reference>
<evidence type="ECO:0000256" key="5">
    <source>
        <dbReference type="HAMAP-Rule" id="MF_00099"/>
    </source>
</evidence>
<evidence type="ECO:0000259" key="9">
    <source>
        <dbReference type="PROSITE" id="PS50122"/>
    </source>
</evidence>
<feature type="domain" description="CheB-type methylesterase" evidence="9">
    <location>
        <begin position="155"/>
        <end position="345"/>
    </location>
</feature>
<dbReference type="GO" id="GO:0005737">
    <property type="term" value="C:cytoplasm"/>
    <property type="evidence" value="ECO:0007669"/>
    <property type="project" value="UniProtKB-SubCell"/>
</dbReference>
<dbReference type="PROSITE" id="PS50110">
    <property type="entry name" value="RESPONSE_REGULATORY"/>
    <property type="match status" value="1"/>
</dbReference>
<dbReference type="KEGG" id="gbn:GEOBRER4_18500"/>
<evidence type="ECO:0000256" key="1">
    <source>
        <dbReference type="ARBA" id="ARBA00022490"/>
    </source>
</evidence>
<dbReference type="PANTHER" id="PTHR42872">
    <property type="entry name" value="PROTEIN-GLUTAMATE METHYLESTERASE/PROTEIN-GLUTAMINE GLUTAMINASE"/>
    <property type="match status" value="1"/>
</dbReference>
<dbReference type="RefSeq" id="WP_185245171.1">
    <property type="nucleotide sequence ID" value="NZ_AP023213.1"/>
</dbReference>
<evidence type="ECO:0000256" key="7">
    <source>
        <dbReference type="PROSITE-ProRule" id="PRU00169"/>
    </source>
</evidence>
<keyword evidence="3 5" id="KW-0378">Hydrolase</keyword>
<dbReference type="AlphaFoldDB" id="A0A6S6M109"/>
<evidence type="ECO:0000256" key="2">
    <source>
        <dbReference type="ARBA" id="ARBA00022500"/>
    </source>
</evidence>
<keyword evidence="2 5" id="KW-0145">Chemotaxis</keyword>
<dbReference type="InterPro" id="IPR011006">
    <property type="entry name" value="CheY-like_superfamily"/>
</dbReference>
<dbReference type="GO" id="GO:0006935">
    <property type="term" value="P:chemotaxis"/>
    <property type="evidence" value="ECO:0007669"/>
    <property type="project" value="UniProtKB-UniRule"/>
</dbReference>
<dbReference type="Gene3D" id="3.40.50.180">
    <property type="entry name" value="Methylesterase CheB, C-terminal domain"/>
    <property type="match status" value="1"/>
</dbReference>
<feature type="active site" evidence="5 6">
    <location>
        <position position="287"/>
    </location>
</feature>
<comment type="catalytic activity">
    <reaction evidence="4 5">
        <text>[protein]-L-glutamate 5-O-methyl ester + H2O = L-glutamyl-[protein] + methanol + H(+)</text>
        <dbReference type="Rhea" id="RHEA:23236"/>
        <dbReference type="Rhea" id="RHEA-COMP:10208"/>
        <dbReference type="Rhea" id="RHEA-COMP:10311"/>
        <dbReference type="ChEBI" id="CHEBI:15377"/>
        <dbReference type="ChEBI" id="CHEBI:15378"/>
        <dbReference type="ChEBI" id="CHEBI:17790"/>
        <dbReference type="ChEBI" id="CHEBI:29973"/>
        <dbReference type="ChEBI" id="CHEBI:82795"/>
        <dbReference type="EC" id="3.1.1.61"/>
    </reaction>
</comment>
<comment type="function">
    <text evidence="5">Involved in chemotaxis. Part of a chemotaxis signal transduction system that modulates chemotaxis in response to various stimuli. Catalyzes the demethylation of specific methylglutamate residues introduced into the chemoreceptors (methyl-accepting chemotaxis proteins or MCP) by CheR. Also mediates the irreversible deamidation of specific glutamine residues to glutamic acid.</text>
</comment>
<organism evidence="10 11">
    <name type="scientific">Citrifermentans bremense</name>
    <dbReference type="NCBI Taxonomy" id="60035"/>
    <lineage>
        <taxon>Bacteria</taxon>
        <taxon>Pseudomonadati</taxon>
        <taxon>Thermodesulfobacteriota</taxon>
        <taxon>Desulfuromonadia</taxon>
        <taxon>Geobacterales</taxon>
        <taxon>Geobacteraceae</taxon>
        <taxon>Citrifermentans</taxon>
    </lineage>
</organism>
<evidence type="ECO:0000313" key="10">
    <source>
        <dbReference type="EMBL" id="BCG47100.1"/>
    </source>
</evidence>
<keyword evidence="1 5" id="KW-0963">Cytoplasm</keyword>
<dbReference type="Gene3D" id="3.40.50.2300">
    <property type="match status" value="1"/>
</dbReference>
<comment type="similarity">
    <text evidence="5">Belongs to the CheB family.</text>
</comment>
<dbReference type="EMBL" id="AP023213">
    <property type="protein sequence ID" value="BCG47100.1"/>
    <property type="molecule type" value="Genomic_DNA"/>
</dbReference>
<comment type="catalytic activity">
    <reaction evidence="5">
        <text>L-glutaminyl-[protein] + H2O = L-glutamyl-[protein] + NH4(+)</text>
        <dbReference type="Rhea" id="RHEA:16441"/>
        <dbReference type="Rhea" id="RHEA-COMP:10207"/>
        <dbReference type="Rhea" id="RHEA-COMP:10208"/>
        <dbReference type="ChEBI" id="CHEBI:15377"/>
        <dbReference type="ChEBI" id="CHEBI:28938"/>
        <dbReference type="ChEBI" id="CHEBI:29973"/>
        <dbReference type="ChEBI" id="CHEBI:30011"/>
        <dbReference type="EC" id="3.5.1.44"/>
    </reaction>
</comment>
<dbReference type="SMART" id="SM00448">
    <property type="entry name" value="REC"/>
    <property type="match status" value="1"/>
</dbReference>
<dbReference type="InterPro" id="IPR001789">
    <property type="entry name" value="Sig_transdc_resp-reg_receiver"/>
</dbReference>
<feature type="active site" evidence="5 6">
    <location>
        <position position="194"/>
    </location>
</feature>
<dbReference type="Pfam" id="PF00072">
    <property type="entry name" value="Response_reg"/>
    <property type="match status" value="1"/>
</dbReference>
<gene>
    <name evidence="5" type="primary">cheB</name>
    <name evidence="10" type="ORF">GEOBRER4_n1922</name>
</gene>
<dbReference type="GO" id="GO:0008984">
    <property type="term" value="F:protein-glutamate methylesterase activity"/>
    <property type="evidence" value="ECO:0007669"/>
    <property type="project" value="UniProtKB-UniRule"/>
</dbReference>
<dbReference type="Proteomes" id="UP000515472">
    <property type="component" value="Chromosome"/>
</dbReference>
<dbReference type="EC" id="3.1.1.61" evidence="5"/>
<dbReference type="InterPro" id="IPR035909">
    <property type="entry name" value="CheB_C"/>
</dbReference>
<dbReference type="CDD" id="cd16432">
    <property type="entry name" value="CheB_Rec"/>
    <property type="match status" value="1"/>
</dbReference>
<evidence type="ECO:0000256" key="4">
    <source>
        <dbReference type="ARBA" id="ARBA00048267"/>
    </source>
</evidence>
<proteinExistence type="inferred from homology"/>
<dbReference type="Pfam" id="PF01339">
    <property type="entry name" value="CheB_methylest"/>
    <property type="match status" value="1"/>
</dbReference>
<comment type="PTM">
    <text evidence="5">Phosphorylated by CheA. Phosphorylation of the N-terminal regulatory domain activates the methylesterase activity.</text>
</comment>
<dbReference type="PANTHER" id="PTHR42872:SF6">
    <property type="entry name" value="PROTEIN-GLUTAMATE METHYLESTERASE_PROTEIN-GLUTAMINE GLUTAMINASE"/>
    <property type="match status" value="1"/>
</dbReference>
<dbReference type="PROSITE" id="PS50122">
    <property type="entry name" value="CHEB"/>
    <property type="match status" value="1"/>
</dbReference>
<comment type="domain">
    <text evidence="5">Contains a C-terminal catalytic domain, and an N-terminal region which modulates catalytic activity.</text>
</comment>
<dbReference type="SUPFAM" id="SSF52172">
    <property type="entry name" value="CheY-like"/>
    <property type="match status" value="1"/>
</dbReference>
<dbReference type="CDD" id="cd17541">
    <property type="entry name" value="REC_CheB-like"/>
    <property type="match status" value="1"/>
</dbReference>
<sequence>MIRLLVVEDSKTVQKALVAAFEADPELQVVGVAESGEEAVEAAANLKPDLITMDLHLSGMNGLEATRAIMSSSPVPIVIVSGKIDTGDSDLLFRFMEAGVLMVLPKPAPVGTPGYRESVASLIHHIKLMSEIKVVRRVFPAGVPAPWPKIPPVRESGSIKVIAIGASTGGPPLLRQILAALPEKLGAAVLVVQHMAVGFTENFVHWLNHHSRMPVRLAADGMVITAGEVYVAPDGCHMEATPAGRISLSCAPPENGVRPSVDALFRSVAQSYGSSAAGIILSGMGKDGAAELKTLKERGGLCIAQDRESSLVFGMPGEAIKIDAVQHVLSPEGIINLLAAVTKKGAQEASK</sequence>
<keyword evidence="5 7" id="KW-0597">Phosphoprotein</keyword>
<protein>
    <recommendedName>
        <fullName evidence="5">Protein-glutamate methylesterase/protein-glutamine glutaminase</fullName>
        <ecNumber evidence="5">3.1.1.61</ecNumber>
        <ecNumber evidence="5">3.5.1.44</ecNumber>
    </recommendedName>
</protein>
<dbReference type="PIRSF" id="PIRSF000876">
    <property type="entry name" value="RR_chemtxs_CheB"/>
    <property type="match status" value="1"/>
</dbReference>
<dbReference type="InterPro" id="IPR000673">
    <property type="entry name" value="Sig_transdc_resp-reg_Me-estase"/>
</dbReference>
<feature type="modified residue" description="4-aspartylphosphate" evidence="5 7">
    <location>
        <position position="54"/>
    </location>
</feature>
<dbReference type="GO" id="GO:0000156">
    <property type="term" value="F:phosphorelay response regulator activity"/>
    <property type="evidence" value="ECO:0007669"/>
    <property type="project" value="InterPro"/>
</dbReference>
<dbReference type="NCBIfam" id="NF001965">
    <property type="entry name" value="PRK00742.1"/>
    <property type="match status" value="1"/>
</dbReference>